<dbReference type="AlphaFoldDB" id="A0A177D745"/>
<dbReference type="KEGG" id="aalt:CC77DRAFT_1054365"/>
<sequence>MCNSWILSAIALLSLSLGTAATKHVSALAAQVSLYIRATNKTICGSETGSSGLITNWYCEGSAPQCCRDSRETLKEGIPWNCIPADGVCCGHGDYCSASINAICKRDKSGYECWAGSGAEVPTIVGNTPEMESDYSNVRGHKDEGEYESSATKSAWKAEVWAAWGMIGVGALWFL</sequence>
<keyword evidence="4" id="KW-1185">Reference proteome</keyword>
<evidence type="ECO:0000256" key="1">
    <source>
        <dbReference type="SAM" id="SignalP"/>
    </source>
</evidence>
<dbReference type="Proteomes" id="UP000291422">
    <property type="component" value="Unassembled WGS sequence"/>
</dbReference>
<organism evidence="2 4">
    <name type="scientific">Alternaria alternata</name>
    <name type="common">Alternaria rot fungus</name>
    <name type="synonym">Torula alternata</name>
    <dbReference type="NCBI Taxonomy" id="5599"/>
    <lineage>
        <taxon>Eukaryota</taxon>
        <taxon>Fungi</taxon>
        <taxon>Dikarya</taxon>
        <taxon>Ascomycota</taxon>
        <taxon>Pezizomycotina</taxon>
        <taxon>Dothideomycetes</taxon>
        <taxon>Pleosporomycetidae</taxon>
        <taxon>Pleosporales</taxon>
        <taxon>Pleosporineae</taxon>
        <taxon>Pleosporaceae</taxon>
        <taxon>Alternaria</taxon>
        <taxon>Alternaria sect. Alternaria</taxon>
        <taxon>Alternaria alternata complex</taxon>
    </lineage>
</organism>
<dbReference type="Proteomes" id="UP000077248">
    <property type="component" value="Unassembled WGS sequence"/>
</dbReference>
<reference evidence="3" key="3">
    <citation type="journal article" date="2019" name="J. ISSAAS">
        <title>Genomics, evolutionary history and diagnostics of the Alternaria alternata species group including apple and Asian pear pathotypes.</title>
        <authorList>
            <person name="Armitage A.D."/>
            <person name="Cockerton H.M."/>
            <person name="Sreenivasaprasad S."/>
            <person name="Woodhall J."/>
            <person name="Lane C."/>
            <person name="Harrison R.J."/>
            <person name="Clarkson J.P."/>
        </authorList>
    </citation>
    <scope>NUCLEOTIDE SEQUENCE</scope>
    <source>
        <strain evidence="3">FERA 1177</strain>
    </source>
</reference>
<reference evidence="2 4" key="1">
    <citation type="submission" date="2016-05" db="EMBL/GenBank/DDBJ databases">
        <title>Comparative analysis of secretome profiles of manganese(II)-oxidizing ascomycete fungi.</title>
        <authorList>
            <consortium name="DOE Joint Genome Institute"/>
            <person name="Zeiner C.A."/>
            <person name="Purvine S.O."/>
            <person name="Zink E.M."/>
            <person name="Wu S."/>
            <person name="Pasa-Tolic L."/>
            <person name="Chaput D.L."/>
            <person name="Haridas S."/>
            <person name="Grigoriev I.V."/>
            <person name="Santelli C.M."/>
            <person name="Hansel C.M."/>
        </authorList>
    </citation>
    <scope>NUCLEOTIDE SEQUENCE [LARGE SCALE GENOMIC DNA]</scope>
    <source>
        <strain evidence="2 4">SRC1lrK2f</strain>
    </source>
</reference>
<evidence type="ECO:0000313" key="3">
    <source>
        <dbReference type="EMBL" id="RYN70902.1"/>
    </source>
</evidence>
<gene>
    <name evidence="3" type="ORF">AA0117_g10062</name>
    <name evidence="2" type="ORF">CC77DRAFT_1054365</name>
</gene>
<name>A0A177D745_ALTAL</name>
<dbReference type="EMBL" id="KV441495">
    <property type="protein sequence ID" value="OAG15151.1"/>
    <property type="molecule type" value="Genomic_DNA"/>
</dbReference>
<dbReference type="RefSeq" id="XP_018380572.1">
    <property type="nucleotide sequence ID" value="XM_018527787.1"/>
</dbReference>
<evidence type="ECO:0000313" key="5">
    <source>
        <dbReference type="Proteomes" id="UP000291422"/>
    </source>
</evidence>
<evidence type="ECO:0000313" key="2">
    <source>
        <dbReference type="EMBL" id="OAG15151.1"/>
    </source>
</evidence>
<evidence type="ECO:0000313" key="4">
    <source>
        <dbReference type="Proteomes" id="UP000077248"/>
    </source>
</evidence>
<dbReference type="EMBL" id="PDXD01000036">
    <property type="protein sequence ID" value="RYN70902.1"/>
    <property type="molecule type" value="Genomic_DNA"/>
</dbReference>
<proteinExistence type="predicted"/>
<dbReference type="GeneID" id="29113381"/>
<accession>A0A177D745</accession>
<dbReference type="VEuPathDB" id="FungiDB:CC77DRAFT_1054365"/>
<protein>
    <submittedName>
        <fullName evidence="2">Uncharacterized protein</fullName>
    </submittedName>
</protein>
<reference evidence="5" key="2">
    <citation type="journal article" date="2019" name="bioRxiv">
        <title>Genomics, evolutionary history and diagnostics of the Alternaria alternata species group including apple and Asian pear pathotypes.</title>
        <authorList>
            <person name="Armitage A.D."/>
            <person name="Cockerton H.M."/>
            <person name="Sreenivasaprasad S."/>
            <person name="Woodhall J.W."/>
            <person name="Lane C.R."/>
            <person name="Harrison R.J."/>
            <person name="Clarkson J.P."/>
        </authorList>
    </citation>
    <scope>NUCLEOTIDE SEQUENCE [LARGE SCALE GENOMIC DNA]</scope>
    <source>
        <strain evidence="5">FERA 1177</strain>
    </source>
</reference>
<feature type="chain" id="PRO_5040569629" evidence="1">
    <location>
        <begin position="22"/>
        <end position="175"/>
    </location>
</feature>
<feature type="signal peptide" evidence="1">
    <location>
        <begin position="1"/>
        <end position="21"/>
    </location>
</feature>
<keyword evidence="1" id="KW-0732">Signal</keyword>